<reference evidence="2 3" key="1">
    <citation type="submission" date="2021-09" db="EMBL/GenBank/DDBJ databases">
        <title>Genomic insights and catalytic innovation underlie evolution of tropane alkaloids biosynthesis.</title>
        <authorList>
            <person name="Wang Y.-J."/>
            <person name="Tian T."/>
            <person name="Huang J.-P."/>
            <person name="Huang S.-X."/>
        </authorList>
    </citation>
    <scope>NUCLEOTIDE SEQUENCE [LARGE SCALE GENOMIC DNA]</scope>
    <source>
        <strain evidence="2">KIB-2018</strain>
        <tissue evidence="2">Leaf</tissue>
    </source>
</reference>
<evidence type="ECO:0000313" key="2">
    <source>
        <dbReference type="EMBL" id="KAJ8756041.1"/>
    </source>
</evidence>
<keyword evidence="3" id="KW-1185">Reference proteome</keyword>
<organism evidence="2 3">
    <name type="scientific">Erythroxylum novogranatense</name>
    <dbReference type="NCBI Taxonomy" id="1862640"/>
    <lineage>
        <taxon>Eukaryota</taxon>
        <taxon>Viridiplantae</taxon>
        <taxon>Streptophyta</taxon>
        <taxon>Embryophyta</taxon>
        <taxon>Tracheophyta</taxon>
        <taxon>Spermatophyta</taxon>
        <taxon>Magnoliopsida</taxon>
        <taxon>eudicotyledons</taxon>
        <taxon>Gunneridae</taxon>
        <taxon>Pentapetalae</taxon>
        <taxon>rosids</taxon>
        <taxon>fabids</taxon>
        <taxon>Malpighiales</taxon>
        <taxon>Erythroxylaceae</taxon>
        <taxon>Erythroxylum</taxon>
    </lineage>
</organism>
<feature type="compositionally biased region" description="Polar residues" evidence="1">
    <location>
        <begin position="84"/>
        <end position="94"/>
    </location>
</feature>
<accession>A0AAV8SUS9</accession>
<dbReference type="PANTHER" id="PTHR35488">
    <property type="entry name" value="OS05G0358900 PROTEIN-RELATED"/>
    <property type="match status" value="1"/>
</dbReference>
<feature type="region of interest" description="Disordered" evidence="1">
    <location>
        <begin position="78"/>
        <end position="107"/>
    </location>
</feature>
<dbReference type="PANTHER" id="PTHR35488:SF4">
    <property type="entry name" value="DUF4005 DOMAIN-CONTAINING PROTEIN"/>
    <property type="match status" value="1"/>
</dbReference>
<evidence type="ECO:0000256" key="1">
    <source>
        <dbReference type="SAM" id="MobiDB-lite"/>
    </source>
</evidence>
<evidence type="ECO:0000313" key="3">
    <source>
        <dbReference type="Proteomes" id="UP001159364"/>
    </source>
</evidence>
<protein>
    <submittedName>
        <fullName evidence="2">Uncharacterized protein</fullName>
    </submittedName>
</protein>
<dbReference type="EMBL" id="JAIWQS010000009">
    <property type="protein sequence ID" value="KAJ8756041.1"/>
    <property type="molecule type" value="Genomic_DNA"/>
</dbReference>
<sequence length="164" mass="18695">MESPVYPNHETRDYGGYELDLQLDFTQFLEEARLHARERNILTFPPVPIEVGGRRTKEDKKSKVSWKSSLFKWWKADKKHKQTGSEPATISPKTKLQRQGHVSGPIRGSVRAHSRQFQPSSGPLTSLLSPLKVKKSENEIPYMCLDDVNNDPEVTVYGPIYSVT</sequence>
<proteinExistence type="predicted"/>
<gene>
    <name evidence="2" type="ORF">K2173_024588</name>
</gene>
<comment type="caution">
    <text evidence="2">The sequence shown here is derived from an EMBL/GenBank/DDBJ whole genome shotgun (WGS) entry which is preliminary data.</text>
</comment>
<name>A0AAV8SUS9_9ROSI</name>
<dbReference type="AlphaFoldDB" id="A0AAV8SUS9"/>
<dbReference type="Proteomes" id="UP001159364">
    <property type="component" value="Linkage Group LG09"/>
</dbReference>